<dbReference type="GO" id="GO:0005975">
    <property type="term" value="P:carbohydrate metabolic process"/>
    <property type="evidence" value="ECO:0007669"/>
    <property type="project" value="TreeGrafter"/>
</dbReference>
<dbReference type="PANTHER" id="PTHR22901">
    <property type="entry name" value="SIALATE O-ACETYLESTERASE"/>
    <property type="match status" value="1"/>
</dbReference>
<dbReference type="Pfam" id="PF03629">
    <property type="entry name" value="SASA"/>
    <property type="match status" value="1"/>
</dbReference>
<feature type="domain" description="Sialate O-acetylesterase" evidence="2">
    <location>
        <begin position="75"/>
        <end position="310"/>
    </location>
</feature>
<gene>
    <name evidence="3" type="ORF">C4F49_04990</name>
</gene>
<dbReference type="PANTHER" id="PTHR22901:SF0">
    <property type="entry name" value="SIALATE O-ACETYLESTERASE"/>
    <property type="match status" value="1"/>
</dbReference>
<dbReference type="AlphaFoldDB" id="A0A928UW43"/>
<dbReference type="GO" id="GO:0001681">
    <property type="term" value="F:sialate O-acetylesterase activity"/>
    <property type="evidence" value="ECO:0007669"/>
    <property type="project" value="InterPro"/>
</dbReference>
<evidence type="ECO:0000259" key="2">
    <source>
        <dbReference type="Pfam" id="PF03629"/>
    </source>
</evidence>
<dbReference type="Gene3D" id="3.40.50.1110">
    <property type="entry name" value="SGNH hydrolase"/>
    <property type="match status" value="1"/>
</dbReference>
<name>A0A928UW43_9SPHI</name>
<keyword evidence="1" id="KW-0378">Hydrolase</keyword>
<dbReference type="Proteomes" id="UP000616201">
    <property type="component" value="Unassembled WGS sequence"/>
</dbReference>
<dbReference type="SUPFAM" id="SSF52266">
    <property type="entry name" value="SGNH hydrolase"/>
    <property type="match status" value="1"/>
</dbReference>
<accession>A0A928UW43</accession>
<organism evidence="3 4">
    <name type="scientific">Sphingobacterium hungaricum</name>
    <dbReference type="NCBI Taxonomy" id="2082723"/>
    <lineage>
        <taxon>Bacteria</taxon>
        <taxon>Pseudomonadati</taxon>
        <taxon>Bacteroidota</taxon>
        <taxon>Sphingobacteriia</taxon>
        <taxon>Sphingobacteriales</taxon>
        <taxon>Sphingobacteriaceae</taxon>
        <taxon>Sphingobacterium</taxon>
    </lineage>
</organism>
<evidence type="ECO:0000313" key="3">
    <source>
        <dbReference type="EMBL" id="MBE8713028.1"/>
    </source>
</evidence>
<dbReference type="InterPro" id="IPR005181">
    <property type="entry name" value="SASA"/>
</dbReference>
<keyword evidence="4" id="KW-1185">Reference proteome</keyword>
<comment type="caution">
    <text evidence="3">The sequence shown here is derived from an EMBL/GenBank/DDBJ whole genome shotgun (WGS) entry which is preliminary data.</text>
</comment>
<reference evidence="3" key="1">
    <citation type="submission" date="2018-02" db="EMBL/GenBank/DDBJ databases">
        <authorList>
            <person name="Vasarhelyi B.M."/>
            <person name="Deshmukh S."/>
            <person name="Balint B."/>
            <person name="Kukolya J."/>
        </authorList>
    </citation>
    <scope>NUCLEOTIDE SEQUENCE</scope>
    <source>
        <strain evidence="3">KB22</strain>
    </source>
</reference>
<dbReference type="EMBL" id="PRDK01000003">
    <property type="protein sequence ID" value="MBE8713028.1"/>
    <property type="molecule type" value="Genomic_DNA"/>
</dbReference>
<protein>
    <submittedName>
        <fullName evidence="3">Sialate O-acetylesterase</fullName>
    </submittedName>
</protein>
<sequence>MVLQRNSTVQVWGWGRAASTVAITASWSKDTVRTVIDGGGTWRAELPTIEAGGPYTVSVESGNQKITLQNLLLGDVWLCSGQSNMEWGGEQNLKEILDELPQVNDNQIRLLQVSRYAADYPQEDITDSWQVLNAENLRSFSAIGYFIAKEFRKELNVPIGIINASWGGTPAEVWTPSYYINNDSRLLEASEKQTAASFRPHRKGVLWNSMIYPLKNLKISGAFWYQGESNVGTWSSYDQLMQNLIASWRTAWNETLPFYFVQIAPFNYNNKTALASLLREQQLKTVQAVPETGMVVVSDLVDNVADIHPIQKRAVAQRLAAIALHDHYQKKGQDYKSPLYKSHEIKGKTIVVDFDFLSNGLVIKDAPLTDIYIAGADQVFHPAKAAVQGNKLVVSSTEVSAPVAVRFGFSESAMPNLFNSKGLPVAPFRTDNWILK</sequence>
<dbReference type="InterPro" id="IPR036514">
    <property type="entry name" value="SGNH_hydro_sf"/>
</dbReference>
<dbReference type="InterPro" id="IPR039329">
    <property type="entry name" value="SIAE"/>
</dbReference>
<evidence type="ECO:0000256" key="1">
    <source>
        <dbReference type="ARBA" id="ARBA00022801"/>
    </source>
</evidence>
<evidence type="ECO:0000313" key="4">
    <source>
        <dbReference type="Proteomes" id="UP000616201"/>
    </source>
</evidence>
<proteinExistence type="predicted"/>